<dbReference type="AlphaFoldDB" id="A0A0A9BG14"/>
<name>A0A0A9BG14_ARUDO</name>
<accession>A0A0A9BG14</accession>
<proteinExistence type="predicted"/>
<organism evidence="1">
    <name type="scientific">Arundo donax</name>
    <name type="common">Giant reed</name>
    <name type="synonym">Donax arundinaceus</name>
    <dbReference type="NCBI Taxonomy" id="35708"/>
    <lineage>
        <taxon>Eukaryota</taxon>
        <taxon>Viridiplantae</taxon>
        <taxon>Streptophyta</taxon>
        <taxon>Embryophyta</taxon>
        <taxon>Tracheophyta</taxon>
        <taxon>Spermatophyta</taxon>
        <taxon>Magnoliopsida</taxon>
        <taxon>Liliopsida</taxon>
        <taxon>Poales</taxon>
        <taxon>Poaceae</taxon>
        <taxon>PACMAD clade</taxon>
        <taxon>Arundinoideae</taxon>
        <taxon>Arundineae</taxon>
        <taxon>Arundo</taxon>
    </lineage>
</organism>
<evidence type="ECO:0000313" key="1">
    <source>
        <dbReference type="EMBL" id="JAD62924.1"/>
    </source>
</evidence>
<protein>
    <submittedName>
        <fullName evidence="1">Uncharacterized protein</fullName>
    </submittedName>
</protein>
<dbReference type="EMBL" id="GBRH01234971">
    <property type="protein sequence ID" value="JAD62924.1"/>
    <property type="molecule type" value="Transcribed_RNA"/>
</dbReference>
<reference evidence="1" key="2">
    <citation type="journal article" date="2015" name="Data Brief">
        <title>Shoot transcriptome of the giant reed, Arundo donax.</title>
        <authorList>
            <person name="Barrero R.A."/>
            <person name="Guerrero F.D."/>
            <person name="Moolhuijzen P."/>
            <person name="Goolsby J.A."/>
            <person name="Tidwell J."/>
            <person name="Bellgard S.E."/>
            <person name="Bellgard M.I."/>
        </authorList>
    </citation>
    <scope>NUCLEOTIDE SEQUENCE</scope>
    <source>
        <tissue evidence="1">Shoot tissue taken approximately 20 cm above the soil surface</tissue>
    </source>
</reference>
<sequence>MLWAEPRPQKTYSCEMLC</sequence>
<reference evidence="1" key="1">
    <citation type="submission" date="2014-09" db="EMBL/GenBank/DDBJ databases">
        <authorList>
            <person name="Magalhaes I.L.F."/>
            <person name="Oliveira U."/>
            <person name="Santos F.R."/>
            <person name="Vidigal T.H.D.A."/>
            <person name="Brescovit A.D."/>
            <person name="Santos A.J."/>
        </authorList>
    </citation>
    <scope>NUCLEOTIDE SEQUENCE</scope>
    <source>
        <tissue evidence="1">Shoot tissue taken approximately 20 cm above the soil surface</tissue>
    </source>
</reference>